<evidence type="ECO:0000256" key="3">
    <source>
        <dbReference type="SAM" id="MobiDB-lite"/>
    </source>
</evidence>
<evidence type="ECO:0000256" key="1">
    <source>
        <dbReference type="ARBA" id="ARBA00049360"/>
    </source>
</evidence>
<dbReference type="Pfam" id="PF00022">
    <property type="entry name" value="Actin"/>
    <property type="match status" value="1"/>
</dbReference>
<dbReference type="InterPro" id="IPR043129">
    <property type="entry name" value="ATPase_NBD"/>
</dbReference>
<protein>
    <recommendedName>
        <fullName evidence="5">Actin-related protein 10</fullName>
    </recommendedName>
</protein>
<name>A0A7S2RZB8_9STRA</name>
<dbReference type="EMBL" id="HBHK01013766">
    <property type="protein sequence ID" value="CAD9685020.1"/>
    <property type="molecule type" value="Transcribed_RNA"/>
</dbReference>
<evidence type="ECO:0008006" key="5">
    <source>
        <dbReference type="Google" id="ProtNLM"/>
    </source>
</evidence>
<evidence type="ECO:0000313" key="4">
    <source>
        <dbReference type="EMBL" id="CAD9685020.1"/>
    </source>
</evidence>
<reference evidence="4" key="1">
    <citation type="submission" date="2021-01" db="EMBL/GenBank/DDBJ databases">
        <authorList>
            <person name="Corre E."/>
            <person name="Pelletier E."/>
            <person name="Niang G."/>
            <person name="Scheremetjew M."/>
            <person name="Finn R."/>
            <person name="Kale V."/>
            <person name="Holt S."/>
            <person name="Cochrane G."/>
            <person name="Meng A."/>
            <person name="Brown T."/>
            <person name="Cohen L."/>
        </authorList>
    </citation>
    <scope>NUCLEOTIDE SEQUENCE</scope>
    <source>
        <strain evidence="4">NY070348D</strain>
    </source>
</reference>
<dbReference type="Gene3D" id="3.30.420.40">
    <property type="match status" value="4"/>
</dbReference>
<evidence type="ECO:0000256" key="2">
    <source>
        <dbReference type="RuleBase" id="RU000487"/>
    </source>
</evidence>
<dbReference type="PANTHER" id="PTHR11937">
    <property type="entry name" value="ACTIN"/>
    <property type="match status" value="1"/>
</dbReference>
<sequence>MSVSTRQSVSRSEKTSVVIDLGSLICKCGFAGEACPRKEIRTTDRVRQLFGLVGEGYGETSQQGRRSKDEWLEAVLVLFQDIYFVHLHCKPKERRVLVVLYEQAPSDLKWACAKGLLEYFQVPSVSFGSCTGMALFTSGLTSGMVVDVGHLDARVAVAYDGCFIETSFRSCSVEEQTMQSILNDSPEAENEENLVMAMLESLRACSETVRPVVVQNIIICGGLLLPEELKGDCKLVASIQETVLQSIRAVVDRSVRYSCLKPCINKYAKVSRLGGTPPRQIAWIGGSVAASLGKFPEKSATLKMFSEYPYMFDSSDIRWPELQRRLGRSNEMYGYKLGESPKTSSGSRRVSRGSVAKLDLEEEEEEEEGYVVVRSVVDAPIVNYK</sequence>
<organism evidence="4">
    <name type="scientific">Mucochytrium quahogii</name>
    <dbReference type="NCBI Taxonomy" id="96639"/>
    <lineage>
        <taxon>Eukaryota</taxon>
        <taxon>Sar</taxon>
        <taxon>Stramenopiles</taxon>
        <taxon>Bigyra</taxon>
        <taxon>Labyrinthulomycetes</taxon>
        <taxon>Thraustochytrida</taxon>
        <taxon>Thraustochytriidae</taxon>
        <taxon>Mucochytrium</taxon>
    </lineage>
</organism>
<accession>A0A7S2RZB8</accession>
<feature type="compositionally biased region" description="Low complexity" evidence="3">
    <location>
        <begin position="344"/>
        <end position="355"/>
    </location>
</feature>
<gene>
    <name evidence="4" type="ORF">QSP1433_LOCUS8651</name>
</gene>
<dbReference type="InterPro" id="IPR004000">
    <property type="entry name" value="Actin"/>
</dbReference>
<comment type="catalytic activity">
    <reaction evidence="1">
        <text>ATP + H2O = ADP + phosphate + H(+)</text>
        <dbReference type="Rhea" id="RHEA:13065"/>
        <dbReference type="ChEBI" id="CHEBI:15377"/>
        <dbReference type="ChEBI" id="CHEBI:15378"/>
        <dbReference type="ChEBI" id="CHEBI:30616"/>
        <dbReference type="ChEBI" id="CHEBI:43474"/>
        <dbReference type="ChEBI" id="CHEBI:456216"/>
    </reaction>
</comment>
<comment type="similarity">
    <text evidence="2">Belongs to the actin family.</text>
</comment>
<dbReference type="AlphaFoldDB" id="A0A7S2RZB8"/>
<dbReference type="SUPFAM" id="SSF53067">
    <property type="entry name" value="Actin-like ATPase domain"/>
    <property type="match status" value="2"/>
</dbReference>
<proteinExistence type="inferred from homology"/>
<feature type="region of interest" description="Disordered" evidence="3">
    <location>
        <begin position="337"/>
        <end position="367"/>
    </location>
</feature>
<dbReference type="SMART" id="SM00268">
    <property type="entry name" value="ACTIN"/>
    <property type="match status" value="1"/>
</dbReference>